<dbReference type="InterPro" id="IPR024534">
    <property type="entry name" value="JetD_C"/>
</dbReference>
<evidence type="ECO:0000313" key="3">
    <source>
        <dbReference type="Proteomes" id="UP000260812"/>
    </source>
</evidence>
<organism evidence="2 3">
    <name type="scientific">Eisenbergiella massiliensis</name>
    <dbReference type="NCBI Taxonomy" id="1720294"/>
    <lineage>
        <taxon>Bacteria</taxon>
        <taxon>Bacillati</taxon>
        <taxon>Bacillota</taxon>
        <taxon>Clostridia</taxon>
        <taxon>Lachnospirales</taxon>
        <taxon>Lachnospiraceae</taxon>
        <taxon>Eisenbergiella</taxon>
    </lineage>
</organism>
<accession>A0A3E3I351</accession>
<dbReference type="GeneID" id="97988066"/>
<keyword evidence="3" id="KW-1185">Reference proteome</keyword>
<dbReference type="EMBL" id="QVLV01000009">
    <property type="protein sequence ID" value="RGE59206.1"/>
    <property type="molecule type" value="Genomic_DNA"/>
</dbReference>
<reference evidence="2" key="1">
    <citation type="submission" date="2018-08" db="EMBL/GenBank/DDBJ databases">
        <title>A genome reference for cultivated species of the human gut microbiota.</title>
        <authorList>
            <person name="Zou Y."/>
            <person name="Xue W."/>
            <person name="Luo G."/>
        </authorList>
    </citation>
    <scope>NUCLEOTIDE SEQUENCE [LARGE SCALE GENOMIC DNA]</scope>
    <source>
        <strain evidence="2">TF05-5AC</strain>
    </source>
</reference>
<protein>
    <submittedName>
        <fullName evidence="2">DUF2399 domain-containing protein</fullName>
    </submittedName>
</protein>
<dbReference type="RefSeq" id="WP_117544818.1">
    <property type="nucleotide sequence ID" value="NZ_JBKUNB010000002.1"/>
</dbReference>
<name>A0A3E3I351_9FIRM</name>
<evidence type="ECO:0000313" key="2">
    <source>
        <dbReference type="EMBL" id="RGE59206.1"/>
    </source>
</evidence>
<evidence type="ECO:0000259" key="1">
    <source>
        <dbReference type="Pfam" id="PF09983"/>
    </source>
</evidence>
<dbReference type="Pfam" id="PF09983">
    <property type="entry name" value="JetD_C"/>
    <property type="match status" value="1"/>
</dbReference>
<sequence>MKRYDEKVLNSLLDKYENSLLYTGQNQRKQSIEFPVKKSTLPEYFDETSMQFELVHAQLADMEEKGFVRLIWRKGKEGHILEKCLLQTERAEEIYAWLQRRTRKQKEEDVIHICREYRGRHPALDAFLQYVEQRIGQGQSVAQYVDMDQPQAMAERCGLILHILENRTEIFLREFSVRFLKDSKAAEKEIAGAAGIIARFFPENTLTELTAEQVMEEFNIFKNPSWVMVKGSGVFTLSHKEDGGQDAKVMADSRIYLAALQGGIGLSSQDIGDVCWDVSCPVSQIVTIENLTSFHRWREEGTLAVYLGGYHNRAKRQFLRELYRAFPDCVYGHFGDLDCGGFQIWKDLCEKTGIPFLPRYMDMETYLQFCRTGKDLTEHDRRELLRMMEEPFFAGQRKLFETMLEVGKKVEQEGVSVGIF</sequence>
<feature type="domain" description="Wadjet protein JetD C-terminal" evidence="1">
    <location>
        <begin position="278"/>
        <end position="417"/>
    </location>
</feature>
<dbReference type="Gene3D" id="3.40.1360.10">
    <property type="match status" value="1"/>
</dbReference>
<dbReference type="Proteomes" id="UP000260812">
    <property type="component" value="Unassembled WGS sequence"/>
</dbReference>
<proteinExistence type="predicted"/>
<comment type="caution">
    <text evidence="2">The sequence shown here is derived from an EMBL/GenBank/DDBJ whole genome shotgun (WGS) entry which is preliminary data.</text>
</comment>
<dbReference type="AlphaFoldDB" id="A0A3E3I351"/>
<dbReference type="GO" id="GO:0003677">
    <property type="term" value="F:DNA binding"/>
    <property type="evidence" value="ECO:0007669"/>
    <property type="project" value="InterPro"/>
</dbReference>
<gene>
    <name evidence="2" type="ORF">DXC51_14625</name>
</gene>
<dbReference type="SUPFAM" id="SSF56726">
    <property type="entry name" value="DNA topoisomerase IV, alpha subunit"/>
    <property type="match status" value="1"/>
</dbReference>
<dbReference type="InterPro" id="IPR036078">
    <property type="entry name" value="Spo11/TopoVI_A_sf"/>
</dbReference>
<dbReference type="GO" id="GO:0005694">
    <property type="term" value="C:chromosome"/>
    <property type="evidence" value="ECO:0007669"/>
    <property type="project" value="InterPro"/>
</dbReference>